<dbReference type="EMBL" id="CP096563">
    <property type="protein sequence ID" value="UPU40805.1"/>
    <property type="molecule type" value="Genomic_DNA"/>
</dbReference>
<name>A0AB38R6Q8_RHOSG</name>
<dbReference type="Proteomes" id="UP000831484">
    <property type="component" value="Chromosome"/>
</dbReference>
<proteinExistence type="predicted"/>
<evidence type="ECO:0000313" key="1">
    <source>
        <dbReference type="EMBL" id="UPU40805.1"/>
    </source>
</evidence>
<organism evidence="1 2">
    <name type="scientific">Rhodococcus qingshengii JCM 15477</name>
    <dbReference type="NCBI Taxonomy" id="1303681"/>
    <lineage>
        <taxon>Bacteria</taxon>
        <taxon>Bacillati</taxon>
        <taxon>Actinomycetota</taxon>
        <taxon>Actinomycetes</taxon>
        <taxon>Mycobacteriales</taxon>
        <taxon>Nocardiaceae</taxon>
        <taxon>Rhodococcus</taxon>
        <taxon>Rhodococcus erythropolis group</taxon>
    </lineage>
</organism>
<keyword evidence="2" id="KW-1185">Reference proteome</keyword>
<reference evidence="2" key="1">
    <citation type="journal article" date="2022" name="Environ. Microbiol.">
        <title>Functional analysis, diversity, and distribution of carbendazim hydrolases MheI and CbmA, responsible for the initial step in carbendazim degradation.</title>
        <authorList>
            <person name="Zhang M."/>
            <person name="Bai X."/>
            <person name="Li Q."/>
            <person name="Zhang L."/>
            <person name="Zhu Q."/>
            <person name="Gao S."/>
            <person name="Ke Z."/>
            <person name="Jiang M."/>
            <person name="Hu J."/>
            <person name="Qiu J."/>
            <person name="Hong Q."/>
        </authorList>
    </citation>
    <scope>NUCLEOTIDE SEQUENCE [LARGE SCALE GENOMIC DNA]</scope>
    <source>
        <strain evidence="2">djl-6</strain>
    </source>
</reference>
<evidence type="ECO:0000313" key="2">
    <source>
        <dbReference type="Proteomes" id="UP000831484"/>
    </source>
</evidence>
<sequence>MIRNAPSNVNADFVGHPIYWFDEDLAGRIQYGEQYQESEGAWSIRMHYLMQVTGYKKKTYKADDHFDFLKVRRFDDWNTLEQYHCPSLPEIWLDSSPQYRLIGRQDLTDKEHATWTSLTESAVERCQEVADGLDEDLAYRYRDSLAVVENSLRPCFDSNTYWSNHVQPALDDLSMQYERQFANLRKPIWGHLLRLSLAEFRQLEDLILLYRDCARQYRQHQTHSFGPARPSIPELSTNLHSVLDFEAGVFDCFDNRVRGSMDRLVATARAVHDQEWSALRSAHASRHGSLICNIAHTGEEIILPADIHEKLQLKDAS</sequence>
<accession>A0AB38R6Q8</accession>
<dbReference type="AlphaFoldDB" id="A0AB38R6Q8"/>
<dbReference type="RefSeq" id="WP_144245822.1">
    <property type="nucleotide sequence ID" value="NZ_CP096563.1"/>
</dbReference>
<protein>
    <submittedName>
        <fullName evidence="1">Uncharacterized protein</fullName>
    </submittedName>
</protein>
<gene>
    <name evidence="1" type="ORF">M0639_17155</name>
</gene>